<gene>
    <name evidence="1" type="ordered locus">VV1894</name>
</gene>
<dbReference type="Proteomes" id="UP000002675">
    <property type="component" value="Chromosome I"/>
</dbReference>
<name>Q7MKB1_VIBVY</name>
<evidence type="ECO:0000313" key="2">
    <source>
        <dbReference type="Proteomes" id="UP000002675"/>
    </source>
</evidence>
<dbReference type="HOGENOM" id="CLU_1026532_0_0_6"/>
<accession>Q7MKB1</accession>
<protein>
    <recommendedName>
        <fullName evidence="3">DUF4238 domain-containing protein</fullName>
    </recommendedName>
</protein>
<proteinExistence type="predicted"/>
<dbReference type="AlphaFoldDB" id="Q7MKB1"/>
<dbReference type="KEGG" id="vvy:VV1894"/>
<organism evidence="1 2">
    <name type="scientific">Vibrio vulnificus (strain YJ016)</name>
    <dbReference type="NCBI Taxonomy" id="196600"/>
    <lineage>
        <taxon>Bacteria</taxon>
        <taxon>Pseudomonadati</taxon>
        <taxon>Pseudomonadota</taxon>
        <taxon>Gammaproteobacteria</taxon>
        <taxon>Vibrionales</taxon>
        <taxon>Vibrionaceae</taxon>
        <taxon>Vibrio</taxon>
    </lineage>
</organism>
<evidence type="ECO:0000313" key="1">
    <source>
        <dbReference type="EMBL" id="BAC94658.1"/>
    </source>
</evidence>
<reference evidence="1 2" key="1">
    <citation type="journal article" date="2003" name="Genome Res.">
        <title>Comparative genome analysis of Vibrio vulnificus, a marine pathogen.</title>
        <authorList>
            <person name="Chen C.Y."/>
            <person name="Wu K.M."/>
            <person name="Chang Y.C."/>
            <person name="Chang C.H."/>
            <person name="Tsai H.C."/>
            <person name="Liao T.L."/>
            <person name="Liu Y.M."/>
            <person name="Chen H.J."/>
            <person name="Shen A.B."/>
            <person name="Li J.C."/>
            <person name="Su T.L."/>
            <person name="Shao C.P."/>
            <person name="Lee C.T."/>
            <person name="Hor L.I."/>
            <person name="Tsai S.F."/>
        </authorList>
    </citation>
    <scope>NUCLEOTIDE SEQUENCE [LARGE SCALE GENOMIC DNA]</scope>
    <source>
        <strain evidence="1 2">YJ016</strain>
    </source>
</reference>
<dbReference type="EMBL" id="BA000037">
    <property type="protein sequence ID" value="BAC94658.1"/>
    <property type="molecule type" value="Genomic_DNA"/>
</dbReference>
<sequence>MEINMLGSCKLCKETKELKNSHVIPKLIYRFMRRYQDDTHNLNGLLVLDSKKNKIDVTQRQWKSFLFCNDCETLLSDNETKFTRILHDINRLDKDEIKKTIYSTDHDALFLELKKSQCKITFDMFKKALESGYFNENNAETLKYFAASFVLRQLYIIEHNLGEKEIEMLESYIFGKGVGNFSLLVNLNAGEDFWAFCSSLTIDQPDDFKHYNFVVPNIWFHLIFDINNTMGKPKVLIQPDDFKNNAVIVNLLSQFYKGVQVSKKAERAISK</sequence>
<evidence type="ECO:0008006" key="3">
    <source>
        <dbReference type="Google" id="ProtNLM"/>
    </source>
</evidence>